<reference evidence="8" key="1">
    <citation type="submission" date="2020-06" db="EMBL/GenBank/DDBJ databases">
        <authorList>
            <consortium name="Plant Systems Biology data submission"/>
        </authorList>
    </citation>
    <scope>NUCLEOTIDE SEQUENCE</scope>
    <source>
        <strain evidence="8">D6</strain>
    </source>
</reference>
<dbReference type="Pfam" id="PF13086">
    <property type="entry name" value="AAA_11"/>
    <property type="match status" value="1"/>
</dbReference>
<dbReference type="GO" id="GO:0005694">
    <property type="term" value="C:chromosome"/>
    <property type="evidence" value="ECO:0007669"/>
    <property type="project" value="UniProtKB-ARBA"/>
</dbReference>
<dbReference type="AlphaFoldDB" id="A0A9N8D5Q3"/>
<keyword evidence="2" id="KW-0378">Hydrolase</keyword>
<feature type="compositionally biased region" description="Basic residues" evidence="5">
    <location>
        <begin position="899"/>
        <end position="908"/>
    </location>
</feature>
<dbReference type="InterPro" id="IPR041679">
    <property type="entry name" value="DNA2/NAM7-like_C"/>
</dbReference>
<dbReference type="SUPFAM" id="SSF52540">
    <property type="entry name" value="P-loop containing nucleoside triphosphate hydrolases"/>
    <property type="match status" value="1"/>
</dbReference>
<dbReference type="Pfam" id="PF13087">
    <property type="entry name" value="AAA_12"/>
    <property type="match status" value="1"/>
</dbReference>
<dbReference type="InterPro" id="IPR047187">
    <property type="entry name" value="SF1_C_Upf1"/>
</dbReference>
<evidence type="ECO:0000256" key="5">
    <source>
        <dbReference type="SAM" id="MobiDB-lite"/>
    </source>
</evidence>
<dbReference type="CDD" id="cd18808">
    <property type="entry name" value="SF1_C_Upf1"/>
    <property type="match status" value="1"/>
</dbReference>
<evidence type="ECO:0000313" key="8">
    <source>
        <dbReference type="EMBL" id="CAB9496897.1"/>
    </source>
</evidence>
<evidence type="ECO:0000259" key="7">
    <source>
        <dbReference type="Pfam" id="PF13087"/>
    </source>
</evidence>
<proteinExistence type="predicted"/>
<dbReference type="GO" id="GO:0016787">
    <property type="term" value="F:hydrolase activity"/>
    <property type="evidence" value="ECO:0007669"/>
    <property type="project" value="UniProtKB-KW"/>
</dbReference>
<accession>A0A9N8D5Q3</accession>
<feature type="compositionally biased region" description="Low complexity" evidence="5">
    <location>
        <begin position="330"/>
        <end position="340"/>
    </location>
</feature>
<feature type="compositionally biased region" description="Basic and acidic residues" evidence="5">
    <location>
        <begin position="298"/>
        <end position="309"/>
    </location>
</feature>
<comment type="caution">
    <text evidence="8">The sequence shown here is derived from an EMBL/GenBank/DDBJ whole genome shotgun (WGS) entry which is preliminary data.</text>
</comment>
<gene>
    <name evidence="8" type="ORF">SEMRO_11_G008580.1</name>
</gene>
<dbReference type="GO" id="GO:0004386">
    <property type="term" value="F:helicase activity"/>
    <property type="evidence" value="ECO:0007669"/>
    <property type="project" value="UniProtKB-KW"/>
</dbReference>
<feature type="region of interest" description="Disordered" evidence="5">
    <location>
        <begin position="870"/>
        <end position="908"/>
    </location>
</feature>
<dbReference type="EMBL" id="CAICTM010000011">
    <property type="protein sequence ID" value="CAB9496897.1"/>
    <property type="molecule type" value="Genomic_DNA"/>
</dbReference>
<protein>
    <submittedName>
        <fullName evidence="8">Regulator of nonsense transcripts 1</fullName>
    </submittedName>
</protein>
<sequence length="908" mass="100717">MNQDDPPLSRKLKPYERFFAALLRSSATDYLNSCSNNIDNDNDSSTLWTTICRRVHLCPPMAPLQPKYEDANRHFAPRAALVLEECRSQIADSLMARWGQRHNNGRRATKSSISVQCASASRNKETGHTTLILKLAQQNKRLTKEQLFQLRPGTVMEIIPASNNKNSVEDVLLGCVLYANRENLEQENASFGVMIFQQTTTTTSAHNMILDRTINKEDDDKDDNNDDDSSLLQVSPIAGLISELRQFEACTNKKTKKVPFINALLGHFPKHTRFHYDDDDDDDDDTSTNCSDDESDNNENKETASKDGSAEEIEQPIDKDLVTEPPPPHTTTTPPVRIPTLNPSQEEAASNFLGSSPGSVTLCQGPPGTGKSTLLVAILCRYILKAPDTCPPRIMVCAPTNKAVTVVATRFLRAIIMMGSGNTCNIVLVGDMDKLLETDEASSSKQQPNNNIDDNPLRSIFIYTWLSNILQDYKQLREQILVVGKSANDSSIHSNACRLHQRLVRQLPVATKGDIANLARKVCKEVSKLDSTKSSSSSSSSLLTIIDELLGKLSELSNDDVCRELLNTGNVIFCTLASAGSMLFKWTHKINDLIVDEASAATEPELCIPFYLQPRRLLVVGDPQQLPATVKSQRAVALGHDKSLQERLMNDCHCPYTMLDTQYRMKPEISSFPSLQFYKGKIQNGDNVTCPRYRAPVPLLAGEPYSFVQVSGTEERAVCGSYRNHAEALRVVDLIHNLRQGNDGTNAKWHSVDRIRVITFYRAQVQLVQSLLSKRGLPRVLVATVDSSQGCEADLVIVSFVRSKGSNNRISEGFLSDDRRVNVALTRAKYQLICVGNAQAIVKSLAPTSTLHGLATNAVERKVVVLDDQSSSSNEPLKKRKNKTVPLVNNKNALPKTSLSRKKRSKRR</sequence>
<feature type="compositionally biased region" description="Acidic residues" evidence="5">
    <location>
        <begin position="277"/>
        <end position="297"/>
    </location>
</feature>
<feature type="region of interest" description="Disordered" evidence="5">
    <location>
        <begin position="274"/>
        <end position="342"/>
    </location>
</feature>
<dbReference type="Gene3D" id="3.40.50.300">
    <property type="entry name" value="P-loop containing nucleotide triphosphate hydrolases"/>
    <property type="match status" value="2"/>
</dbReference>
<organism evidence="8 9">
    <name type="scientific">Seminavis robusta</name>
    <dbReference type="NCBI Taxonomy" id="568900"/>
    <lineage>
        <taxon>Eukaryota</taxon>
        <taxon>Sar</taxon>
        <taxon>Stramenopiles</taxon>
        <taxon>Ochrophyta</taxon>
        <taxon>Bacillariophyta</taxon>
        <taxon>Bacillariophyceae</taxon>
        <taxon>Bacillariophycidae</taxon>
        <taxon>Naviculales</taxon>
        <taxon>Naviculaceae</taxon>
        <taxon>Seminavis</taxon>
    </lineage>
</organism>
<dbReference type="InterPro" id="IPR027417">
    <property type="entry name" value="P-loop_NTPase"/>
</dbReference>
<dbReference type="InterPro" id="IPR045055">
    <property type="entry name" value="DNA2/NAM7-like"/>
</dbReference>
<name>A0A9N8D5Q3_9STRA</name>
<feature type="domain" description="DNA2/NAM7 helicase-like C-terminal" evidence="7">
    <location>
        <begin position="641"/>
        <end position="838"/>
    </location>
</feature>
<keyword evidence="9" id="KW-1185">Reference proteome</keyword>
<evidence type="ECO:0000256" key="3">
    <source>
        <dbReference type="ARBA" id="ARBA00022806"/>
    </source>
</evidence>
<evidence type="ECO:0000256" key="1">
    <source>
        <dbReference type="ARBA" id="ARBA00022741"/>
    </source>
</evidence>
<dbReference type="PANTHER" id="PTHR10887:SF495">
    <property type="entry name" value="HELICASE SENATAXIN ISOFORM X1-RELATED"/>
    <property type="match status" value="1"/>
</dbReference>
<evidence type="ECO:0000259" key="6">
    <source>
        <dbReference type="Pfam" id="PF13086"/>
    </source>
</evidence>
<evidence type="ECO:0000256" key="2">
    <source>
        <dbReference type="ARBA" id="ARBA00022801"/>
    </source>
</evidence>
<dbReference type="GO" id="GO:0005524">
    <property type="term" value="F:ATP binding"/>
    <property type="evidence" value="ECO:0007669"/>
    <property type="project" value="UniProtKB-KW"/>
</dbReference>
<dbReference type="InterPro" id="IPR041677">
    <property type="entry name" value="DNA2/NAM7_AAA_11"/>
</dbReference>
<dbReference type="OrthoDB" id="43512at2759"/>
<keyword evidence="1" id="KW-0547">Nucleotide-binding</keyword>
<dbReference type="PANTHER" id="PTHR10887">
    <property type="entry name" value="DNA2/NAM7 HELICASE FAMILY"/>
    <property type="match status" value="1"/>
</dbReference>
<evidence type="ECO:0000313" key="9">
    <source>
        <dbReference type="Proteomes" id="UP001153069"/>
    </source>
</evidence>
<dbReference type="Proteomes" id="UP001153069">
    <property type="component" value="Unassembled WGS sequence"/>
</dbReference>
<feature type="domain" description="DNA2/NAM7 helicase helicase" evidence="6">
    <location>
        <begin position="341"/>
        <end position="633"/>
    </location>
</feature>
<keyword evidence="3" id="KW-0347">Helicase</keyword>
<keyword evidence="4" id="KW-0067">ATP-binding</keyword>
<evidence type="ECO:0000256" key="4">
    <source>
        <dbReference type="ARBA" id="ARBA00022840"/>
    </source>
</evidence>
<dbReference type="FunFam" id="3.40.50.300:FF:000326">
    <property type="entry name" value="P-loop containing nucleoside triphosphate hydrolase"/>
    <property type="match status" value="1"/>
</dbReference>